<keyword evidence="5" id="KW-0998">Cell outer membrane</keyword>
<comment type="subcellular location">
    <subcellularLocation>
        <location evidence="1">Cell outer membrane</location>
        <topology evidence="1">Lipid-anchor</topology>
    </subcellularLocation>
</comment>
<dbReference type="STRING" id="375760.SAMN04488073_2498"/>
<dbReference type="GO" id="GO:0009279">
    <property type="term" value="C:cell outer membrane"/>
    <property type="evidence" value="ECO:0007669"/>
    <property type="project" value="UniProtKB-SubCell"/>
</dbReference>
<feature type="compositionally biased region" description="Basic and acidic residues" evidence="7">
    <location>
        <begin position="38"/>
        <end position="53"/>
    </location>
</feature>
<evidence type="ECO:0000256" key="1">
    <source>
        <dbReference type="ARBA" id="ARBA00004459"/>
    </source>
</evidence>
<reference evidence="9" key="1">
    <citation type="submission" date="2016-10" db="EMBL/GenBank/DDBJ databases">
        <authorList>
            <person name="Varghese N."/>
            <person name="Submissions S."/>
        </authorList>
    </citation>
    <scope>NUCLEOTIDE SEQUENCE [LARGE SCALE GENOMIC DNA]</scope>
    <source>
        <strain evidence="9">CGMCC 1.6294</strain>
    </source>
</reference>
<dbReference type="Proteomes" id="UP000199290">
    <property type="component" value="Unassembled WGS sequence"/>
</dbReference>
<evidence type="ECO:0000313" key="8">
    <source>
        <dbReference type="EMBL" id="SFR50673.1"/>
    </source>
</evidence>
<dbReference type="AlphaFoldDB" id="A0A1I6H836"/>
<name>A0A1I6H836_9GAMM</name>
<organism evidence="8 9">
    <name type="scientific">Marinobacter gudaonensis</name>
    <dbReference type="NCBI Taxonomy" id="375760"/>
    <lineage>
        <taxon>Bacteria</taxon>
        <taxon>Pseudomonadati</taxon>
        <taxon>Pseudomonadota</taxon>
        <taxon>Gammaproteobacteria</taxon>
        <taxon>Pseudomonadales</taxon>
        <taxon>Marinobacteraceae</taxon>
        <taxon>Marinobacter</taxon>
    </lineage>
</organism>
<keyword evidence="6 8" id="KW-0449">Lipoprotein</keyword>
<dbReference type="Pfam" id="PF13627">
    <property type="entry name" value="LptM_cons"/>
    <property type="match status" value="1"/>
</dbReference>
<evidence type="ECO:0000256" key="7">
    <source>
        <dbReference type="SAM" id="MobiDB-lite"/>
    </source>
</evidence>
<evidence type="ECO:0000256" key="6">
    <source>
        <dbReference type="ARBA" id="ARBA00023288"/>
    </source>
</evidence>
<evidence type="ECO:0000256" key="3">
    <source>
        <dbReference type="ARBA" id="ARBA00023136"/>
    </source>
</evidence>
<gene>
    <name evidence="8" type="ORF">SAMN04488073_2498</name>
</gene>
<sequence>MSTLPIALLVLAVLLSGCGQKGPLYRESPGVEAPTRAETVDDRQQDDGANARD</sequence>
<accession>A0A1I6H836</accession>
<dbReference type="InterPro" id="IPR032831">
    <property type="entry name" value="LptM_cons"/>
</dbReference>
<evidence type="ECO:0000256" key="4">
    <source>
        <dbReference type="ARBA" id="ARBA00023139"/>
    </source>
</evidence>
<dbReference type="EMBL" id="FOYV01000001">
    <property type="protein sequence ID" value="SFR50673.1"/>
    <property type="molecule type" value="Genomic_DNA"/>
</dbReference>
<dbReference type="NCBIfam" id="NF047847">
    <property type="entry name" value="SS_mature_LptM"/>
    <property type="match status" value="1"/>
</dbReference>
<keyword evidence="3" id="KW-0472">Membrane</keyword>
<protein>
    <submittedName>
        <fullName evidence="8">Lipoprotein-attachment site-containing protein</fullName>
    </submittedName>
</protein>
<keyword evidence="2" id="KW-0732">Signal</keyword>
<evidence type="ECO:0000313" key="9">
    <source>
        <dbReference type="Proteomes" id="UP000199290"/>
    </source>
</evidence>
<evidence type="ECO:0000256" key="2">
    <source>
        <dbReference type="ARBA" id="ARBA00022729"/>
    </source>
</evidence>
<proteinExistence type="predicted"/>
<keyword evidence="4" id="KW-0564">Palmitate</keyword>
<keyword evidence="9" id="KW-1185">Reference proteome</keyword>
<evidence type="ECO:0000256" key="5">
    <source>
        <dbReference type="ARBA" id="ARBA00023237"/>
    </source>
</evidence>
<feature type="region of interest" description="Disordered" evidence="7">
    <location>
        <begin position="23"/>
        <end position="53"/>
    </location>
</feature>